<accession>A0ABQ1PSI0</accession>
<dbReference type="Proteomes" id="UP000619534">
    <property type="component" value="Unassembled WGS sequence"/>
</dbReference>
<gene>
    <name evidence="1" type="ORF">GCM10007216_37090</name>
</gene>
<keyword evidence="2" id="KW-1185">Reference proteome</keyword>
<name>A0ABQ1PSI0_9BACI</name>
<comment type="caution">
    <text evidence="1">The sequence shown here is derived from an EMBL/GenBank/DDBJ whole genome shotgun (WGS) entry which is preliminary data.</text>
</comment>
<reference evidence="2" key="1">
    <citation type="journal article" date="2019" name="Int. J. Syst. Evol. Microbiol.">
        <title>The Global Catalogue of Microorganisms (GCM) 10K type strain sequencing project: providing services to taxonomists for standard genome sequencing and annotation.</title>
        <authorList>
            <consortium name="The Broad Institute Genomics Platform"/>
            <consortium name="The Broad Institute Genome Sequencing Center for Infectious Disease"/>
            <person name="Wu L."/>
            <person name="Ma J."/>
        </authorList>
    </citation>
    <scope>NUCLEOTIDE SEQUENCE [LARGE SCALE GENOMIC DNA]</scope>
    <source>
        <strain evidence="2">CCM 7282</strain>
    </source>
</reference>
<proteinExistence type="predicted"/>
<evidence type="ECO:0000313" key="1">
    <source>
        <dbReference type="EMBL" id="GGD02896.1"/>
    </source>
</evidence>
<organism evidence="1 2">
    <name type="scientific">Thalassobacillus devorans</name>
    <dbReference type="NCBI Taxonomy" id="279813"/>
    <lineage>
        <taxon>Bacteria</taxon>
        <taxon>Bacillati</taxon>
        <taxon>Bacillota</taxon>
        <taxon>Bacilli</taxon>
        <taxon>Bacillales</taxon>
        <taxon>Bacillaceae</taxon>
        <taxon>Thalassobacillus</taxon>
    </lineage>
</organism>
<evidence type="ECO:0008006" key="3">
    <source>
        <dbReference type="Google" id="ProtNLM"/>
    </source>
</evidence>
<protein>
    <recommendedName>
        <fullName evidence="3">DUF4177 domain-containing protein</fullName>
    </recommendedName>
</protein>
<dbReference type="EMBL" id="BMCJ01000009">
    <property type="protein sequence ID" value="GGD02896.1"/>
    <property type="molecule type" value="Genomic_DNA"/>
</dbReference>
<sequence length="80" mass="9283">MKTPRSFNMILYPKKTISINGAIYDVDLTHDEFLNEFMDWVESKGWSFMGLTEVTSAEKASEELLSQMKAEKNEENDEDQ</sequence>
<evidence type="ECO:0000313" key="2">
    <source>
        <dbReference type="Proteomes" id="UP000619534"/>
    </source>
</evidence>